<protein>
    <submittedName>
        <fullName evidence="1">Uncharacterized protein</fullName>
    </submittedName>
</protein>
<accession>A0AAW2IY01</accession>
<reference evidence="1" key="1">
    <citation type="submission" date="2020-06" db="EMBL/GenBank/DDBJ databases">
        <authorList>
            <person name="Li T."/>
            <person name="Hu X."/>
            <person name="Zhang T."/>
            <person name="Song X."/>
            <person name="Zhang H."/>
            <person name="Dai N."/>
            <person name="Sheng W."/>
            <person name="Hou X."/>
            <person name="Wei L."/>
        </authorList>
    </citation>
    <scope>NUCLEOTIDE SEQUENCE</scope>
    <source>
        <strain evidence="1">G01</strain>
        <tissue evidence="1">Leaf</tissue>
    </source>
</reference>
<dbReference type="EMBL" id="JACGWK010001543">
    <property type="protein sequence ID" value="KAL0286313.1"/>
    <property type="molecule type" value="Genomic_DNA"/>
</dbReference>
<name>A0AAW2IY01_9LAMI</name>
<reference evidence="1" key="2">
    <citation type="journal article" date="2024" name="Plant">
        <title>Genomic evolution and insights into agronomic trait innovations of Sesamum species.</title>
        <authorList>
            <person name="Miao H."/>
            <person name="Wang L."/>
            <person name="Qu L."/>
            <person name="Liu H."/>
            <person name="Sun Y."/>
            <person name="Le M."/>
            <person name="Wang Q."/>
            <person name="Wei S."/>
            <person name="Zheng Y."/>
            <person name="Lin W."/>
            <person name="Duan Y."/>
            <person name="Cao H."/>
            <person name="Xiong S."/>
            <person name="Wang X."/>
            <person name="Wei L."/>
            <person name="Li C."/>
            <person name="Ma Q."/>
            <person name="Ju M."/>
            <person name="Zhao R."/>
            <person name="Li G."/>
            <person name="Mu C."/>
            <person name="Tian Q."/>
            <person name="Mei H."/>
            <person name="Zhang T."/>
            <person name="Gao T."/>
            <person name="Zhang H."/>
        </authorList>
    </citation>
    <scope>NUCLEOTIDE SEQUENCE</scope>
    <source>
        <strain evidence="1">G01</strain>
    </source>
</reference>
<evidence type="ECO:0000313" key="1">
    <source>
        <dbReference type="EMBL" id="KAL0286313.1"/>
    </source>
</evidence>
<dbReference type="AlphaFoldDB" id="A0AAW2IY01"/>
<proteinExistence type="predicted"/>
<gene>
    <name evidence="1" type="ORF">Sangu_2738900</name>
</gene>
<organism evidence="1">
    <name type="scientific">Sesamum angustifolium</name>
    <dbReference type="NCBI Taxonomy" id="2727405"/>
    <lineage>
        <taxon>Eukaryota</taxon>
        <taxon>Viridiplantae</taxon>
        <taxon>Streptophyta</taxon>
        <taxon>Embryophyta</taxon>
        <taxon>Tracheophyta</taxon>
        <taxon>Spermatophyta</taxon>
        <taxon>Magnoliopsida</taxon>
        <taxon>eudicotyledons</taxon>
        <taxon>Gunneridae</taxon>
        <taxon>Pentapetalae</taxon>
        <taxon>asterids</taxon>
        <taxon>lamiids</taxon>
        <taxon>Lamiales</taxon>
        <taxon>Pedaliaceae</taxon>
        <taxon>Sesamum</taxon>
    </lineage>
</organism>
<sequence length="93" mass="9722">MPIQSYENGGLSNFDSSSCFLPFVHHIPSQTALHRCAAAKKKAAAVSKKASHNRESPPARCLSSPVSPGLIQALRPAHVTSLGPSSGSRCLLG</sequence>
<comment type="caution">
    <text evidence="1">The sequence shown here is derived from an EMBL/GenBank/DDBJ whole genome shotgun (WGS) entry which is preliminary data.</text>
</comment>